<comment type="caution">
    <text evidence="1">The sequence shown here is derived from an EMBL/GenBank/DDBJ whole genome shotgun (WGS) entry which is preliminary data.</text>
</comment>
<name>A0AAE0TCM6_9BIVA</name>
<sequence>MKDKSLSYPDAVKTCLKSRASMQVVENFVLPMILPVKRKSWIKDFNSTRPGENVTERCIGVVKLESDNYEYGTTSCDENHTVVCDASGADTAMTLMTREEMERLVDIQTRLASNQPQADDCCLASVSR</sequence>
<gene>
    <name evidence="1" type="ORF">CHS0354_031281</name>
</gene>
<organism evidence="1 2">
    <name type="scientific">Potamilus streckersoni</name>
    <dbReference type="NCBI Taxonomy" id="2493646"/>
    <lineage>
        <taxon>Eukaryota</taxon>
        <taxon>Metazoa</taxon>
        <taxon>Spiralia</taxon>
        <taxon>Lophotrochozoa</taxon>
        <taxon>Mollusca</taxon>
        <taxon>Bivalvia</taxon>
        <taxon>Autobranchia</taxon>
        <taxon>Heteroconchia</taxon>
        <taxon>Palaeoheterodonta</taxon>
        <taxon>Unionida</taxon>
        <taxon>Unionoidea</taxon>
        <taxon>Unionidae</taxon>
        <taxon>Ambleminae</taxon>
        <taxon>Lampsilini</taxon>
        <taxon>Potamilus</taxon>
    </lineage>
</organism>
<protein>
    <submittedName>
        <fullName evidence="1">Uncharacterized protein</fullName>
    </submittedName>
</protein>
<dbReference type="EMBL" id="JAEAOA010001875">
    <property type="protein sequence ID" value="KAK3607781.1"/>
    <property type="molecule type" value="Genomic_DNA"/>
</dbReference>
<reference evidence="1" key="2">
    <citation type="journal article" date="2021" name="Genome Biol. Evol.">
        <title>Developing a high-quality reference genome for a parasitic bivalve with doubly uniparental inheritance (Bivalvia: Unionida).</title>
        <authorList>
            <person name="Smith C.H."/>
        </authorList>
    </citation>
    <scope>NUCLEOTIDE SEQUENCE</scope>
    <source>
        <strain evidence="1">CHS0354</strain>
        <tissue evidence="1">Mantle</tissue>
    </source>
</reference>
<dbReference type="Proteomes" id="UP001195483">
    <property type="component" value="Unassembled WGS sequence"/>
</dbReference>
<proteinExistence type="predicted"/>
<evidence type="ECO:0000313" key="1">
    <source>
        <dbReference type="EMBL" id="KAK3607781.1"/>
    </source>
</evidence>
<reference evidence="1" key="1">
    <citation type="journal article" date="2021" name="Genome Biol. Evol.">
        <title>A High-Quality Reference Genome for a Parasitic Bivalve with Doubly Uniparental Inheritance (Bivalvia: Unionida).</title>
        <authorList>
            <person name="Smith C.H."/>
        </authorList>
    </citation>
    <scope>NUCLEOTIDE SEQUENCE</scope>
    <source>
        <strain evidence="1">CHS0354</strain>
    </source>
</reference>
<reference evidence="1" key="3">
    <citation type="submission" date="2023-05" db="EMBL/GenBank/DDBJ databases">
        <authorList>
            <person name="Smith C.H."/>
        </authorList>
    </citation>
    <scope>NUCLEOTIDE SEQUENCE</scope>
    <source>
        <strain evidence="1">CHS0354</strain>
        <tissue evidence="1">Mantle</tissue>
    </source>
</reference>
<evidence type="ECO:0000313" key="2">
    <source>
        <dbReference type="Proteomes" id="UP001195483"/>
    </source>
</evidence>
<accession>A0AAE0TCM6</accession>
<keyword evidence="2" id="KW-1185">Reference proteome</keyword>
<dbReference type="AlphaFoldDB" id="A0AAE0TCM6"/>